<dbReference type="PANTHER" id="PTHR46023">
    <property type="entry name" value="LIPASE CLASS 3 PROTEIN-LIKE"/>
    <property type="match status" value="1"/>
</dbReference>
<accession>L8GDX1</accession>
<dbReference type="OrthoDB" id="438440at2759"/>
<feature type="compositionally biased region" description="Low complexity" evidence="1">
    <location>
        <begin position="186"/>
        <end position="198"/>
    </location>
</feature>
<protein>
    <submittedName>
        <fullName evidence="4">Lipase</fullName>
    </submittedName>
</protein>
<dbReference type="Gene3D" id="2.120.10.30">
    <property type="entry name" value="TolB, C-terminal domain"/>
    <property type="match status" value="1"/>
</dbReference>
<dbReference type="EMBL" id="KB008171">
    <property type="protein sequence ID" value="ELR10918.1"/>
    <property type="molecule type" value="Genomic_DNA"/>
</dbReference>
<feature type="domain" description="Fungal lipase-type" evidence="3">
    <location>
        <begin position="273"/>
        <end position="366"/>
    </location>
</feature>
<gene>
    <name evidence="4" type="ORF">ACA1_145710</name>
</gene>
<dbReference type="SUPFAM" id="SSF53474">
    <property type="entry name" value="alpha/beta-Hydrolases"/>
    <property type="match status" value="1"/>
</dbReference>
<evidence type="ECO:0000259" key="3">
    <source>
        <dbReference type="Pfam" id="PF01764"/>
    </source>
</evidence>
<dbReference type="GO" id="GO:0006629">
    <property type="term" value="P:lipid metabolic process"/>
    <property type="evidence" value="ECO:0007669"/>
    <property type="project" value="InterPro"/>
</dbReference>
<evidence type="ECO:0000256" key="1">
    <source>
        <dbReference type="SAM" id="MobiDB-lite"/>
    </source>
</evidence>
<dbReference type="InterPro" id="IPR002921">
    <property type="entry name" value="Fungal_lipase-type"/>
</dbReference>
<dbReference type="Gene3D" id="3.40.50.1820">
    <property type="entry name" value="alpha/beta hydrolase"/>
    <property type="match status" value="1"/>
</dbReference>
<dbReference type="CDD" id="cd00519">
    <property type="entry name" value="Lipase_3"/>
    <property type="match status" value="1"/>
</dbReference>
<dbReference type="SUPFAM" id="SSF63829">
    <property type="entry name" value="Calcium-dependent phosphotriesterase"/>
    <property type="match status" value="1"/>
</dbReference>
<dbReference type="Proteomes" id="UP000011083">
    <property type="component" value="Unassembled WGS sequence"/>
</dbReference>
<dbReference type="InterPro" id="IPR029058">
    <property type="entry name" value="AB_hydrolase_fold"/>
</dbReference>
<keyword evidence="5" id="KW-1185">Reference proteome</keyword>
<dbReference type="PANTHER" id="PTHR46023:SF6">
    <property type="entry name" value="LIPASE CLASS 3 FAMILY PROTEIN"/>
    <property type="match status" value="1"/>
</dbReference>
<evidence type="ECO:0000313" key="4">
    <source>
        <dbReference type="EMBL" id="ELR10918.1"/>
    </source>
</evidence>
<reference evidence="4 5" key="1">
    <citation type="journal article" date="2013" name="Genome Biol.">
        <title>Genome of Acanthamoeba castellanii highlights extensive lateral gene transfer and early evolution of tyrosine kinase signaling.</title>
        <authorList>
            <person name="Clarke M."/>
            <person name="Lohan A.J."/>
            <person name="Liu B."/>
            <person name="Lagkouvardos I."/>
            <person name="Roy S."/>
            <person name="Zafar N."/>
            <person name="Bertelli C."/>
            <person name="Schilde C."/>
            <person name="Kianianmomeni A."/>
            <person name="Burglin T.R."/>
            <person name="Frech C."/>
            <person name="Turcotte B."/>
            <person name="Kopec K.O."/>
            <person name="Synnott J.M."/>
            <person name="Choo C."/>
            <person name="Paponov I."/>
            <person name="Finkler A."/>
            <person name="Soon Heng Tan C."/>
            <person name="Hutchins A.P."/>
            <person name="Weinmeier T."/>
            <person name="Rattei T."/>
            <person name="Chu J.S."/>
            <person name="Gimenez G."/>
            <person name="Irimia M."/>
            <person name="Rigden D.J."/>
            <person name="Fitzpatrick D.A."/>
            <person name="Lorenzo-Morales J."/>
            <person name="Bateman A."/>
            <person name="Chiu C.H."/>
            <person name="Tang P."/>
            <person name="Hegemann P."/>
            <person name="Fromm H."/>
            <person name="Raoult D."/>
            <person name="Greub G."/>
            <person name="Miranda-Saavedra D."/>
            <person name="Chen N."/>
            <person name="Nash P."/>
            <person name="Ginger M.L."/>
            <person name="Horn M."/>
            <person name="Schaap P."/>
            <person name="Caler L."/>
            <person name="Loftus B."/>
        </authorList>
    </citation>
    <scope>NUCLEOTIDE SEQUENCE [LARGE SCALE GENOMIC DNA]</scope>
    <source>
        <strain evidence="4 5">Neff</strain>
    </source>
</reference>
<dbReference type="Pfam" id="PF01764">
    <property type="entry name" value="Lipase_3"/>
    <property type="match status" value="1"/>
</dbReference>
<feature type="signal peptide" evidence="2">
    <location>
        <begin position="1"/>
        <end position="30"/>
    </location>
</feature>
<evidence type="ECO:0000313" key="5">
    <source>
        <dbReference type="Proteomes" id="UP000011083"/>
    </source>
</evidence>
<dbReference type="InterPro" id="IPR011042">
    <property type="entry name" value="6-blade_b-propeller_TolB-like"/>
</dbReference>
<organism evidence="4 5">
    <name type="scientific">Acanthamoeba castellanii (strain ATCC 30010 / Neff)</name>
    <dbReference type="NCBI Taxonomy" id="1257118"/>
    <lineage>
        <taxon>Eukaryota</taxon>
        <taxon>Amoebozoa</taxon>
        <taxon>Discosea</taxon>
        <taxon>Longamoebia</taxon>
        <taxon>Centramoebida</taxon>
        <taxon>Acanthamoebidae</taxon>
        <taxon>Acanthamoeba</taxon>
    </lineage>
</organism>
<feature type="region of interest" description="Disordered" evidence="1">
    <location>
        <begin position="185"/>
        <end position="221"/>
    </location>
</feature>
<dbReference type="KEGG" id="acan:ACA1_145710"/>
<evidence type="ECO:0000256" key="2">
    <source>
        <dbReference type="SAM" id="SignalP"/>
    </source>
</evidence>
<dbReference type="GeneID" id="14911328"/>
<dbReference type="RefSeq" id="XP_004332931.1">
    <property type="nucleotide sequence ID" value="XM_004332883.1"/>
</dbReference>
<feature type="chain" id="PRO_5003989988" evidence="2">
    <location>
        <begin position="31"/>
        <end position="867"/>
    </location>
</feature>
<proteinExistence type="predicted"/>
<dbReference type="VEuPathDB" id="AmoebaDB:ACA1_145710"/>
<sequence length="867" mass="92791">MPWFSLASCARVLFVLAMITGWWRLGLAQAAPLYTITFGQTCASQPLIVLQYSDRQCVDTPCAPITGTREYCADQPITTRSGALTFWTFTEPDACPTNQQQAPKQVVSVQLGTCLPAPLFGGALQLNYLFRCDGSTVRWATYARADAQCQGQPIDQFAYANDRGQCVGNPMSGASAGARAFCSDVAPPTATPTRSPSPSRTPSPSPSPSPSFCRNGTVIAPGSGEEERRMAIYALAAYDDPEQGLSLPWSSTEVVPLSFRSFVVVDHCLQAVVLCLRGTDDSLDWASDFAYISTPMLRGSGAYAHSGFSARSSWVFHWDGSKVVDNLARWPGYRLLITGHSLGGAMSALLTVLFVHPDTSPLESWGARASVAGYGWATPGCVLYDPVGTVTSITNRAFKSYQFRFDGVARFSLPGVYDAIQTCERWVPGAVDADGQAPSTMPGGEYLSTLSHVLWIAAREPTRRLTKPGQWLYSPAHGEAFAPLLDLPGRQAASRFVFNETMYYDHKMENYRALVDPSHQPPAVGNLVEMMPCPPRQSQIVVDQNKESMTRLCSWVTDEPDQLSTMQGQQVVSLSPGSGAITISSTEECLSPAAAATGIRRSRRAVPTLPGRNYTVLASSDIGGVVVGIDAQGRGFVWQLEAGTGAVANVSFEGVGRAVDLAFLPLQGRVLVADADADTSGAGLLLFDQAGGPTLKRFEGVASTRAVAVDESGTTAYATLKQSGNLVRVDLVSGAVRPFLLKGANVSLPAGTTNASSTTVEDPIDVAVSEKLVYVLDGEAGRVFAFNPEHGAGVVVCTSPSLPGADRLWLSDVSHRLIFMDNSAAGNVTMLFNPCADRLVQPTNDDDNLSSASTVSMWWQCLFSYLF</sequence>
<name>L8GDX1_ACACF</name>
<dbReference type="AlphaFoldDB" id="L8GDX1"/>
<feature type="compositionally biased region" description="Pro residues" evidence="1">
    <location>
        <begin position="199"/>
        <end position="209"/>
    </location>
</feature>
<keyword evidence="2" id="KW-0732">Signal</keyword>